<comment type="caution">
    <text evidence="1">The sequence shown here is derived from an EMBL/GenBank/DDBJ whole genome shotgun (WGS) entry which is preliminary data.</text>
</comment>
<evidence type="ECO:0008006" key="3">
    <source>
        <dbReference type="Google" id="ProtNLM"/>
    </source>
</evidence>
<organism evidence="1 2">
    <name type="scientific">Parenemella sanctibonifatiensis</name>
    <dbReference type="NCBI Taxonomy" id="2016505"/>
    <lineage>
        <taxon>Bacteria</taxon>
        <taxon>Bacillati</taxon>
        <taxon>Actinomycetota</taxon>
        <taxon>Actinomycetes</taxon>
        <taxon>Propionibacteriales</taxon>
        <taxon>Propionibacteriaceae</taxon>
        <taxon>Parenemella</taxon>
    </lineage>
</organism>
<dbReference type="InterPro" id="IPR029063">
    <property type="entry name" value="SAM-dependent_MTases_sf"/>
</dbReference>
<dbReference type="AlphaFoldDB" id="A0A255EFA6"/>
<reference evidence="1 2" key="1">
    <citation type="submission" date="2017-07" db="EMBL/GenBank/DDBJ databases">
        <title>Draft whole genome sequences of clinical Proprionibacteriaceae strains.</title>
        <authorList>
            <person name="Bernier A.-M."/>
            <person name="Bernard K."/>
            <person name="Domingo M.-C."/>
        </authorList>
    </citation>
    <scope>NUCLEOTIDE SEQUENCE [LARGE SCALE GENOMIC DNA]</scope>
    <source>
        <strain evidence="1 2">NML 150081</strain>
    </source>
</reference>
<accession>A0A255EFA6</accession>
<keyword evidence="2" id="KW-1185">Reference proteome</keyword>
<name>A0A255EFA6_9ACTN</name>
<sequence length="69" mass="7191">MTDDYRATAGAYDLIAEAYVAGQVAAIDQWLPTVDPDHGAVLDIGCGSGRHLAHVLDAPDRAGDRVGAQ</sequence>
<dbReference type="Proteomes" id="UP000216300">
    <property type="component" value="Unassembled WGS sequence"/>
</dbReference>
<protein>
    <recommendedName>
        <fullName evidence="3">Class I SAM-dependent methyltransferase</fullName>
    </recommendedName>
</protein>
<evidence type="ECO:0000313" key="2">
    <source>
        <dbReference type="Proteomes" id="UP000216300"/>
    </source>
</evidence>
<dbReference type="OrthoDB" id="4528595at2"/>
<dbReference type="RefSeq" id="WP_094454331.1">
    <property type="nucleotide sequence ID" value="NZ_NMVJ01000007.1"/>
</dbReference>
<dbReference type="EMBL" id="NMVJ01000007">
    <property type="protein sequence ID" value="OYN90227.1"/>
    <property type="molecule type" value="Genomic_DNA"/>
</dbReference>
<evidence type="ECO:0000313" key="1">
    <source>
        <dbReference type="EMBL" id="OYN90227.1"/>
    </source>
</evidence>
<gene>
    <name evidence="1" type="ORF">CGZ91_08650</name>
</gene>
<proteinExistence type="predicted"/>
<dbReference type="Gene3D" id="3.40.50.150">
    <property type="entry name" value="Vaccinia Virus protein VP39"/>
    <property type="match status" value="1"/>
</dbReference>
<dbReference type="SUPFAM" id="SSF53335">
    <property type="entry name" value="S-adenosyl-L-methionine-dependent methyltransferases"/>
    <property type="match status" value="1"/>
</dbReference>